<gene>
    <name evidence="7" type="primary">rplI</name>
    <name evidence="10" type="ORF">DFR49_0192</name>
</gene>
<sequence>MDVILLERVEKLGGIGDVVKVKDGFARNFLLPRKKALRANEANRKVFEANRERLEAENASRRTDAEKEAKGLDGTSLTLIRQSSNTGQLYGSVAVRDVVEALEADGHKIAKSQVVLDRPIKAIGMHEVKVALHPEVAVTIKINVARSPEEAEMQAEGVDVMAQMFEEAHDVAGFTEDYQASQDAAAALGEEAPAPTAEATEVEADDADQA</sequence>
<dbReference type="Gene3D" id="3.40.5.10">
    <property type="entry name" value="Ribosomal protein L9, N-terminal domain"/>
    <property type="match status" value="1"/>
</dbReference>
<dbReference type="Pfam" id="PF01281">
    <property type="entry name" value="Ribosomal_L9_N"/>
    <property type="match status" value="1"/>
</dbReference>
<evidence type="ECO:0000256" key="6">
    <source>
        <dbReference type="ARBA" id="ARBA00035292"/>
    </source>
</evidence>
<dbReference type="PANTHER" id="PTHR21368">
    <property type="entry name" value="50S RIBOSOMAL PROTEIN L9"/>
    <property type="match status" value="1"/>
</dbReference>
<feature type="region of interest" description="Disordered" evidence="8">
    <location>
        <begin position="182"/>
        <end position="210"/>
    </location>
</feature>
<dbReference type="Gene3D" id="3.10.430.100">
    <property type="entry name" value="Ribosomal protein L9, C-terminal domain"/>
    <property type="match status" value="1"/>
</dbReference>
<comment type="caution">
    <text evidence="10">The sequence shown here is derived from an EMBL/GenBank/DDBJ whole genome shotgun (WGS) entry which is preliminary data.</text>
</comment>
<reference evidence="10 11" key="1">
    <citation type="submission" date="2018-08" db="EMBL/GenBank/DDBJ databases">
        <title>Genomic Encyclopedia of Type Strains, Phase IV (KMG-IV): sequencing the most valuable type-strain genomes for metagenomic binning, comparative biology and taxonomic classification.</title>
        <authorList>
            <person name="Goeker M."/>
        </authorList>
    </citation>
    <scope>NUCLEOTIDE SEQUENCE [LARGE SCALE GENOMIC DNA]</scope>
    <source>
        <strain evidence="10 11">DSM 25527</strain>
    </source>
</reference>
<dbReference type="RefSeq" id="WP_119034187.1">
    <property type="nucleotide sequence ID" value="NZ_QXDC01000002.1"/>
</dbReference>
<evidence type="ECO:0000313" key="11">
    <source>
        <dbReference type="Proteomes" id="UP000266568"/>
    </source>
</evidence>
<dbReference type="InterPro" id="IPR020069">
    <property type="entry name" value="Ribosomal_bL9_C"/>
</dbReference>
<evidence type="ECO:0000256" key="3">
    <source>
        <dbReference type="ARBA" id="ARBA00022884"/>
    </source>
</evidence>
<dbReference type="HAMAP" id="MF_00503">
    <property type="entry name" value="Ribosomal_bL9"/>
    <property type="match status" value="1"/>
</dbReference>
<dbReference type="SUPFAM" id="SSF55658">
    <property type="entry name" value="L9 N-domain-like"/>
    <property type="match status" value="1"/>
</dbReference>
<dbReference type="PROSITE" id="PS00651">
    <property type="entry name" value="RIBOSOMAL_L9"/>
    <property type="match status" value="1"/>
</dbReference>
<evidence type="ECO:0000256" key="7">
    <source>
        <dbReference type="HAMAP-Rule" id="MF_00503"/>
    </source>
</evidence>
<evidence type="ECO:0000259" key="9">
    <source>
        <dbReference type="PROSITE" id="PS00651"/>
    </source>
</evidence>
<keyword evidence="3 7" id="KW-0694">RNA-binding</keyword>
<feature type="domain" description="Ribosomal protein L9" evidence="9">
    <location>
        <begin position="13"/>
        <end position="40"/>
    </location>
</feature>
<dbReference type="GO" id="GO:1990904">
    <property type="term" value="C:ribonucleoprotein complex"/>
    <property type="evidence" value="ECO:0007669"/>
    <property type="project" value="UniProtKB-KW"/>
</dbReference>
<proteinExistence type="inferred from homology"/>
<keyword evidence="11" id="KW-1185">Reference proteome</keyword>
<dbReference type="Pfam" id="PF03948">
    <property type="entry name" value="Ribosomal_L9_C"/>
    <property type="match status" value="1"/>
</dbReference>
<accession>A0A397PCK7</accession>
<organism evidence="10 11">
    <name type="scientific">Hephaestia caeni</name>
    <dbReference type="NCBI Taxonomy" id="645617"/>
    <lineage>
        <taxon>Bacteria</taxon>
        <taxon>Pseudomonadati</taxon>
        <taxon>Pseudomonadota</taxon>
        <taxon>Alphaproteobacteria</taxon>
        <taxon>Sphingomonadales</taxon>
        <taxon>Sphingomonadaceae</taxon>
        <taxon>Hephaestia</taxon>
    </lineage>
</organism>
<evidence type="ECO:0000313" key="10">
    <source>
        <dbReference type="EMBL" id="RIA45669.1"/>
    </source>
</evidence>
<evidence type="ECO:0000256" key="5">
    <source>
        <dbReference type="ARBA" id="ARBA00023274"/>
    </source>
</evidence>
<dbReference type="InterPro" id="IPR000244">
    <property type="entry name" value="Ribosomal_bL9"/>
</dbReference>
<dbReference type="AlphaFoldDB" id="A0A397PCK7"/>
<dbReference type="InterPro" id="IPR036791">
    <property type="entry name" value="Ribosomal_bL9_C_sf"/>
</dbReference>
<feature type="compositionally biased region" description="Low complexity" evidence="8">
    <location>
        <begin position="182"/>
        <end position="199"/>
    </location>
</feature>
<dbReference type="OrthoDB" id="9788336at2"/>
<dbReference type="Proteomes" id="UP000266568">
    <property type="component" value="Unassembled WGS sequence"/>
</dbReference>
<protein>
    <recommendedName>
        <fullName evidence="6 7">Large ribosomal subunit protein bL9</fullName>
    </recommendedName>
</protein>
<keyword evidence="4 7" id="KW-0689">Ribosomal protein</keyword>
<dbReference type="InterPro" id="IPR036935">
    <property type="entry name" value="Ribosomal_bL9_N_sf"/>
</dbReference>
<dbReference type="GO" id="GO:0019843">
    <property type="term" value="F:rRNA binding"/>
    <property type="evidence" value="ECO:0007669"/>
    <property type="project" value="UniProtKB-UniRule"/>
</dbReference>
<dbReference type="GO" id="GO:0006412">
    <property type="term" value="P:translation"/>
    <property type="evidence" value="ECO:0007669"/>
    <property type="project" value="UniProtKB-UniRule"/>
</dbReference>
<name>A0A397PCK7_9SPHN</name>
<comment type="function">
    <text evidence="7">Binds to the 23S rRNA.</text>
</comment>
<evidence type="ECO:0000256" key="2">
    <source>
        <dbReference type="ARBA" id="ARBA00022730"/>
    </source>
</evidence>
<dbReference type="SUPFAM" id="SSF55653">
    <property type="entry name" value="Ribosomal protein L9 C-domain"/>
    <property type="match status" value="1"/>
</dbReference>
<comment type="similarity">
    <text evidence="1 7">Belongs to the bacterial ribosomal protein bL9 family.</text>
</comment>
<dbReference type="GO" id="GO:0003735">
    <property type="term" value="F:structural constituent of ribosome"/>
    <property type="evidence" value="ECO:0007669"/>
    <property type="project" value="InterPro"/>
</dbReference>
<dbReference type="InterPro" id="IPR020070">
    <property type="entry name" value="Ribosomal_bL9_N"/>
</dbReference>
<dbReference type="InterPro" id="IPR020594">
    <property type="entry name" value="Ribosomal_bL9_bac/chp"/>
</dbReference>
<evidence type="ECO:0000256" key="1">
    <source>
        <dbReference type="ARBA" id="ARBA00010605"/>
    </source>
</evidence>
<dbReference type="GO" id="GO:0005840">
    <property type="term" value="C:ribosome"/>
    <property type="evidence" value="ECO:0007669"/>
    <property type="project" value="UniProtKB-KW"/>
</dbReference>
<evidence type="ECO:0000256" key="4">
    <source>
        <dbReference type="ARBA" id="ARBA00022980"/>
    </source>
</evidence>
<evidence type="ECO:0000256" key="8">
    <source>
        <dbReference type="SAM" id="MobiDB-lite"/>
    </source>
</evidence>
<keyword evidence="2 7" id="KW-0699">rRNA-binding</keyword>
<feature type="compositionally biased region" description="Acidic residues" evidence="8">
    <location>
        <begin position="200"/>
        <end position="210"/>
    </location>
</feature>
<dbReference type="EMBL" id="QXDC01000002">
    <property type="protein sequence ID" value="RIA45669.1"/>
    <property type="molecule type" value="Genomic_DNA"/>
</dbReference>
<keyword evidence="5 7" id="KW-0687">Ribonucleoprotein</keyword>
<dbReference type="NCBIfam" id="TIGR00158">
    <property type="entry name" value="L9"/>
    <property type="match status" value="1"/>
</dbReference>
<dbReference type="InterPro" id="IPR009027">
    <property type="entry name" value="Ribosomal_bL9/RNase_H1_N"/>
</dbReference>